<dbReference type="OrthoDB" id="1740536at2759"/>
<protein>
    <submittedName>
        <fullName evidence="2">Uncharacterized protein</fullName>
    </submittedName>
</protein>
<sequence>MAINNQVPDLEGLHREMHGIAEQTRIMNENNARLIQHLTINNPTLLAIAPVSEEKEALPGQSLDCLAKLTILRARRPSEEEGHLAEMIRHLDGEVVLEVEGANDKVVIMAMMEELRPCPLFDSLSKNVPETQSALQNKADKYIIAKKLVEAKRRRRERDDHKRKEPDTRRADYKDEVKSRRSNRDARRRTNDRRPRMPPCLLDLILSPLNTPISQLDSPDRRYGDNRPMTGDIQETSVFIGFQAANEKSKIYSTIKAIVTTPLNQPNYSPLMAAVNRTERSR</sequence>
<comment type="caution">
    <text evidence="2">The sequence shown here is derived from an EMBL/GenBank/DDBJ whole genome shotgun (WGS) entry which is preliminary data.</text>
</comment>
<name>A0A7J0G7X7_9ERIC</name>
<keyword evidence="3" id="KW-1185">Reference proteome</keyword>
<evidence type="ECO:0000313" key="2">
    <source>
        <dbReference type="EMBL" id="GFZ06832.1"/>
    </source>
</evidence>
<proteinExistence type="predicted"/>
<gene>
    <name evidence="2" type="ORF">Acr_18g0010020</name>
</gene>
<feature type="compositionally biased region" description="Basic and acidic residues" evidence="1">
    <location>
        <begin position="153"/>
        <end position="195"/>
    </location>
</feature>
<evidence type="ECO:0000256" key="1">
    <source>
        <dbReference type="SAM" id="MobiDB-lite"/>
    </source>
</evidence>
<evidence type="ECO:0000313" key="3">
    <source>
        <dbReference type="Proteomes" id="UP000585474"/>
    </source>
</evidence>
<reference evidence="2 3" key="1">
    <citation type="submission" date="2019-07" db="EMBL/GenBank/DDBJ databases">
        <title>De Novo Assembly of kiwifruit Actinidia rufa.</title>
        <authorList>
            <person name="Sugita-Konishi S."/>
            <person name="Sato K."/>
            <person name="Mori E."/>
            <person name="Abe Y."/>
            <person name="Kisaki G."/>
            <person name="Hamano K."/>
            <person name="Suezawa K."/>
            <person name="Otani M."/>
            <person name="Fukuda T."/>
            <person name="Manabe T."/>
            <person name="Gomi K."/>
            <person name="Tabuchi M."/>
            <person name="Akimitsu K."/>
            <person name="Kataoka I."/>
        </authorList>
    </citation>
    <scope>NUCLEOTIDE SEQUENCE [LARGE SCALE GENOMIC DNA]</scope>
    <source>
        <strain evidence="3">cv. Fuchu</strain>
    </source>
</reference>
<organism evidence="2 3">
    <name type="scientific">Actinidia rufa</name>
    <dbReference type="NCBI Taxonomy" id="165716"/>
    <lineage>
        <taxon>Eukaryota</taxon>
        <taxon>Viridiplantae</taxon>
        <taxon>Streptophyta</taxon>
        <taxon>Embryophyta</taxon>
        <taxon>Tracheophyta</taxon>
        <taxon>Spermatophyta</taxon>
        <taxon>Magnoliopsida</taxon>
        <taxon>eudicotyledons</taxon>
        <taxon>Gunneridae</taxon>
        <taxon>Pentapetalae</taxon>
        <taxon>asterids</taxon>
        <taxon>Ericales</taxon>
        <taxon>Actinidiaceae</taxon>
        <taxon>Actinidia</taxon>
    </lineage>
</organism>
<accession>A0A7J0G7X7</accession>
<feature type="region of interest" description="Disordered" evidence="1">
    <location>
        <begin position="153"/>
        <end position="199"/>
    </location>
</feature>
<dbReference type="Proteomes" id="UP000585474">
    <property type="component" value="Unassembled WGS sequence"/>
</dbReference>
<dbReference type="AlphaFoldDB" id="A0A7J0G7X7"/>
<dbReference type="EMBL" id="BJWL01000018">
    <property type="protein sequence ID" value="GFZ06832.1"/>
    <property type="molecule type" value="Genomic_DNA"/>
</dbReference>